<evidence type="ECO:0000313" key="20">
    <source>
        <dbReference type="Proteomes" id="UP001187531"/>
    </source>
</evidence>
<dbReference type="EMBL" id="JAVRJZ010000018">
    <property type="protein sequence ID" value="KAK2708528.1"/>
    <property type="molecule type" value="Genomic_DNA"/>
</dbReference>
<dbReference type="SUPFAM" id="SSF50249">
    <property type="entry name" value="Nucleic acid-binding proteins"/>
    <property type="match status" value="1"/>
</dbReference>
<keyword evidence="11" id="KW-0539">Nucleus</keyword>
<dbReference type="InterPro" id="IPR000977">
    <property type="entry name" value="DNA_ligase_ATP-dep"/>
</dbReference>
<proteinExistence type="inferred from homology"/>
<name>A0AA88HGK1_ARTSF</name>
<dbReference type="InterPro" id="IPR012340">
    <property type="entry name" value="NA-bd_OB-fold"/>
</dbReference>
<dbReference type="InterPro" id="IPR016059">
    <property type="entry name" value="DNA_ligase_ATP-dep_CS"/>
</dbReference>
<comment type="subcellular location">
    <subcellularLocation>
        <location evidence="1">Nucleus</location>
    </subcellularLocation>
</comment>
<evidence type="ECO:0000256" key="8">
    <source>
        <dbReference type="ARBA" id="ARBA00022840"/>
    </source>
</evidence>
<dbReference type="GO" id="GO:0005739">
    <property type="term" value="C:mitochondrion"/>
    <property type="evidence" value="ECO:0007669"/>
    <property type="project" value="TreeGrafter"/>
</dbReference>
<accession>A0AA88HGK1</accession>
<dbReference type="Pfam" id="PF01068">
    <property type="entry name" value="DNA_ligase_A_M"/>
    <property type="match status" value="1"/>
</dbReference>
<keyword evidence="12" id="KW-0131">Cell cycle</keyword>
<dbReference type="FunFam" id="2.40.50.140:FF:000062">
    <property type="entry name" value="DNA ligase"/>
    <property type="match status" value="1"/>
</dbReference>
<dbReference type="CDD" id="cd07900">
    <property type="entry name" value="Adenylation_DNA_ligase_I_Euk"/>
    <property type="match status" value="1"/>
</dbReference>
<dbReference type="GO" id="GO:0005634">
    <property type="term" value="C:nucleus"/>
    <property type="evidence" value="ECO:0007669"/>
    <property type="project" value="UniProtKB-SubCell"/>
</dbReference>
<dbReference type="FunFam" id="1.10.3260.10:FF:000001">
    <property type="entry name" value="DNA ligase"/>
    <property type="match status" value="1"/>
</dbReference>
<dbReference type="InterPro" id="IPR036599">
    <property type="entry name" value="DNA_ligase_N_sf"/>
</dbReference>
<dbReference type="SUPFAM" id="SSF56091">
    <property type="entry name" value="DNA ligase/mRNA capping enzyme, catalytic domain"/>
    <property type="match status" value="1"/>
</dbReference>
<keyword evidence="5" id="KW-0235">DNA replication</keyword>
<evidence type="ECO:0000256" key="13">
    <source>
        <dbReference type="ARBA" id="ARBA00034003"/>
    </source>
</evidence>
<protein>
    <recommendedName>
        <fullName evidence="15">DNA ligase</fullName>
        <ecNumber evidence="15">6.5.1.1</ecNumber>
    </recommendedName>
</protein>
<evidence type="ECO:0000256" key="3">
    <source>
        <dbReference type="ARBA" id="ARBA00022598"/>
    </source>
</evidence>
<dbReference type="GO" id="GO:0003677">
    <property type="term" value="F:DNA binding"/>
    <property type="evidence" value="ECO:0007669"/>
    <property type="project" value="InterPro"/>
</dbReference>
<dbReference type="EC" id="6.5.1.1" evidence="15"/>
<dbReference type="FunFam" id="3.30.470.30:FF:000002">
    <property type="entry name" value="DNA ligase"/>
    <property type="match status" value="1"/>
</dbReference>
<evidence type="ECO:0000256" key="15">
    <source>
        <dbReference type="RuleBase" id="RU000617"/>
    </source>
</evidence>
<feature type="region of interest" description="Disordered" evidence="17">
    <location>
        <begin position="60"/>
        <end position="243"/>
    </location>
</feature>
<keyword evidence="7 15" id="KW-0227">DNA damage</keyword>
<evidence type="ECO:0000256" key="5">
    <source>
        <dbReference type="ARBA" id="ARBA00022705"/>
    </source>
</evidence>
<evidence type="ECO:0000259" key="18">
    <source>
        <dbReference type="PROSITE" id="PS50160"/>
    </source>
</evidence>
<dbReference type="Gene3D" id="3.30.470.30">
    <property type="entry name" value="DNA ligase/mRNA capping enzyme"/>
    <property type="match status" value="1"/>
</dbReference>
<dbReference type="AlphaFoldDB" id="A0AA88HGK1"/>
<keyword evidence="8 15" id="KW-0067">ATP-binding</keyword>
<evidence type="ECO:0000256" key="17">
    <source>
        <dbReference type="SAM" id="MobiDB-lite"/>
    </source>
</evidence>
<feature type="compositionally biased region" description="Basic and acidic residues" evidence="17">
    <location>
        <begin position="179"/>
        <end position="206"/>
    </location>
</feature>
<dbReference type="GO" id="GO:0006281">
    <property type="term" value="P:DNA repair"/>
    <property type="evidence" value="ECO:0007669"/>
    <property type="project" value="UniProtKB-KW"/>
</dbReference>
<keyword evidence="20" id="KW-1185">Reference proteome</keyword>
<comment type="similarity">
    <text evidence="2 16">Belongs to the ATP-dependent DNA ligase family.</text>
</comment>
<dbReference type="NCBIfam" id="TIGR00574">
    <property type="entry name" value="dnl1"/>
    <property type="match status" value="1"/>
</dbReference>
<dbReference type="InterPro" id="IPR012309">
    <property type="entry name" value="DNA_ligase_ATP-dep_C"/>
</dbReference>
<feature type="compositionally biased region" description="Polar residues" evidence="17">
    <location>
        <begin position="208"/>
        <end position="220"/>
    </location>
</feature>
<reference evidence="19" key="1">
    <citation type="submission" date="2023-07" db="EMBL/GenBank/DDBJ databases">
        <title>Chromosome-level genome assembly of Artemia franciscana.</title>
        <authorList>
            <person name="Jo E."/>
        </authorList>
    </citation>
    <scope>NUCLEOTIDE SEQUENCE</scope>
    <source>
        <tissue evidence="19">Whole body</tissue>
    </source>
</reference>
<dbReference type="GO" id="GO:0071897">
    <property type="term" value="P:DNA biosynthetic process"/>
    <property type="evidence" value="ECO:0007669"/>
    <property type="project" value="InterPro"/>
</dbReference>
<keyword evidence="6 15" id="KW-0547">Nucleotide-binding</keyword>
<dbReference type="GO" id="GO:0005524">
    <property type="term" value="F:ATP binding"/>
    <property type="evidence" value="ECO:0007669"/>
    <property type="project" value="UniProtKB-KW"/>
</dbReference>
<evidence type="ECO:0000256" key="11">
    <source>
        <dbReference type="ARBA" id="ARBA00023242"/>
    </source>
</evidence>
<dbReference type="Gene3D" id="1.10.3260.10">
    <property type="entry name" value="DNA ligase, ATP-dependent, N-terminal domain"/>
    <property type="match status" value="1"/>
</dbReference>
<dbReference type="InterPro" id="IPR050191">
    <property type="entry name" value="ATP-dep_DNA_ligase"/>
</dbReference>
<feature type="compositionally biased region" description="Basic and acidic residues" evidence="17">
    <location>
        <begin position="64"/>
        <end position="86"/>
    </location>
</feature>
<dbReference type="GO" id="GO:0003910">
    <property type="term" value="F:DNA ligase (ATP) activity"/>
    <property type="evidence" value="ECO:0007669"/>
    <property type="project" value="UniProtKB-EC"/>
</dbReference>
<evidence type="ECO:0000256" key="10">
    <source>
        <dbReference type="ARBA" id="ARBA00023204"/>
    </source>
</evidence>
<dbReference type="Gene3D" id="3.30.1490.70">
    <property type="match status" value="1"/>
</dbReference>
<evidence type="ECO:0000256" key="2">
    <source>
        <dbReference type="ARBA" id="ARBA00007572"/>
    </source>
</evidence>
<dbReference type="Proteomes" id="UP001187531">
    <property type="component" value="Unassembled WGS sequence"/>
</dbReference>
<comment type="function">
    <text evidence="14">DNA ligase that seals nicks in double-stranded DNA during DNA replication, DNA recombination and DNA repair.</text>
</comment>
<organism evidence="19 20">
    <name type="scientific">Artemia franciscana</name>
    <name type="common">Brine shrimp</name>
    <name type="synonym">Artemia sanfranciscana</name>
    <dbReference type="NCBI Taxonomy" id="6661"/>
    <lineage>
        <taxon>Eukaryota</taxon>
        <taxon>Metazoa</taxon>
        <taxon>Ecdysozoa</taxon>
        <taxon>Arthropoda</taxon>
        <taxon>Crustacea</taxon>
        <taxon>Branchiopoda</taxon>
        <taxon>Anostraca</taxon>
        <taxon>Artemiidae</taxon>
        <taxon>Artemia</taxon>
    </lineage>
</organism>
<keyword evidence="4" id="KW-0132">Cell division</keyword>
<feature type="compositionally biased region" description="Basic and acidic residues" evidence="17">
    <location>
        <begin position="157"/>
        <end position="172"/>
    </location>
</feature>
<gene>
    <name evidence="19" type="ORF">QYM36_014211</name>
</gene>
<dbReference type="PANTHER" id="PTHR45674:SF4">
    <property type="entry name" value="DNA LIGASE 1"/>
    <property type="match status" value="1"/>
</dbReference>
<evidence type="ECO:0000256" key="4">
    <source>
        <dbReference type="ARBA" id="ARBA00022618"/>
    </source>
</evidence>
<dbReference type="GO" id="GO:1903461">
    <property type="term" value="P:Okazaki fragment processing involved in mitotic DNA replication"/>
    <property type="evidence" value="ECO:0007669"/>
    <property type="project" value="TreeGrafter"/>
</dbReference>
<dbReference type="PANTHER" id="PTHR45674">
    <property type="entry name" value="DNA LIGASE 1/3 FAMILY MEMBER"/>
    <property type="match status" value="1"/>
</dbReference>
<dbReference type="SUPFAM" id="SSF117018">
    <property type="entry name" value="ATP-dependent DNA ligase DNA-binding domain"/>
    <property type="match status" value="1"/>
</dbReference>
<dbReference type="Pfam" id="PF04679">
    <property type="entry name" value="DNA_ligase_A_C"/>
    <property type="match status" value="1"/>
</dbReference>
<dbReference type="PROSITE" id="PS00697">
    <property type="entry name" value="DNA_LIGASE_A1"/>
    <property type="match status" value="1"/>
</dbReference>
<evidence type="ECO:0000256" key="16">
    <source>
        <dbReference type="RuleBase" id="RU004196"/>
    </source>
</evidence>
<dbReference type="GO" id="GO:0051301">
    <property type="term" value="P:cell division"/>
    <property type="evidence" value="ECO:0007669"/>
    <property type="project" value="UniProtKB-KW"/>
</dbReference>
<evidence type="ECO:0000256" key="9">
    <source>
        <dbReference type="ARBA" id="ARBA00023172"/>
    </source>
</evidence>
<keyword evidence="9 15" id="KW-0233">DNA recombination</keyword>
<dbReference type="InterPro" id="IPR012310">
    <property type="entry name" value="DNA_ligase_ATP-dep_cent"/>
</dbReference>
<evidence type="ECO:0000313" key="19">
    <source>
        <dbReference type="EMBL" id="KAK2708528.1"/>
    </source>
</evidence>
<dbReference type="PROSITE" id="PS50160">
    <property type="entry name" value="DNA_LIGASE_A3"/>
    <property type="match status" value="1"/>
</dbReference>
<evidence type="ECO:0000256" key="1">
    <source>
        <dbReference type="ARBA" id="ARBA00004123"/>
    </source>
</evidence>
<evidence type="ECO:0000256" key="12">
    <source>
        <dbReference type="ARBA" id="ARBA00023306"/>
    </source>
</evidence>
<dbReference type="GO" id="GO:0006310">
    <property type="term" value="P:DNA recombination"/>
    <property type="evidence" value="ECO:0007669"/>
    <property type="project" value="UniProtKB-KW"/>
</dbReference>
<evidence type="ECO:0000256" key="6">
    <source>
        <dbReference type="ARBA" id="ARBA00022741"/>
    </source>
</evidence>
<dbReference type="Gene3D" id="2.40.50.140">
    <property type="entry name" value="Nucleic acid-binding proteins"/>
    <property type="match status" value="1"/>
</dbReference>
<dbReference type="Pfam" id="PF04675">
    <property type="entry name" value="DNA_ligase_A_N"/>
    <property type="match status" value="1"/>
</dbReference>
<keyword evidence="10 15" id="KW-0234">DNA repair</keyword>
<evidence type="ECO:0000256" key="14">
    <source>
        <dbReference type="ARBA" id="ARBA00054532"/>
    </source>
</evidence>
<keyword evidence="3 15" id="KW-0436">Ligase</keyword>
<feature type="domain" description="ATP-dependent DNA ligase family profile" evidence="18">
    <location>
        <begin position="622"/>
        <end position="758"/>
    </location>
</feature>
<comment type="caution">
    <text evidence="19">The sequence shown here is derived from an EMBL/GenBank/DDBJ whole genome shotgun (WGS) entry which is preliminary data.</text>
</comment>
<sequence>MRLGYINRFPVYYTFLSRKRKFFCYFGQPLPAASLQSSYVRPKFQFHVGQLVQRHFFSASPKKTKQEKIKNEDKEKAIEENDKTGDKSLTAVRPEGPATALVQTNDKPIQLAMSIKKESDSEDSPIKKRKSAKRNKIESDSEEENEETSQPSPVKKLKVEENGNNAKVDKASKKVKKPAAKEKQKKEEAKSLDKSELIAKMEKDESVSQDTTKKSANITPFFQPKGKAPSTSNAKVKPEVYSPSKSPYHPINDACWTRDEKVPYLAFARTLELVEATSSRLKSIEIVANFLRSLVVLSPDDIVPALRMCINQLAPAYTGLELGLGDGALMKAVAQTTGRSVAQVRADVSVLGDLGLVAEASRGKQKTMFQPPPLTLRGVFQQLLDVANMQGGTAMTRKTDKVQSLLVACKFSEARFLIRSLTGKLRVGLAELSLLQALAQAIVLTPPCQSYPPSVLDSSKGKYDNVKSKVEEVATNIKVAYYQCPSYEKVVSELLKEGAEGIVDRCPITLGLPVKPMLACPSTGVSDVMVKFGSNKFTCEYKYDGERAQIHILPDGKVKVFSRNQEDMSGKYPEVASRAKTWLKPDVTSAILDAEAVAWDVEKKILLPFQVLSTRKRKDVNEADIKVQVCIFAFDLLQIDGEPIVDKPLRIRRGLMKEKLQLVEGQLQFATSIDPETPEEIEEFMENAVKGHCEGLMVKTLDENATYAIARRSQRWLKLKKDYMEGVGDTLDLVVVGGYLGKGRRTGVYGGFLLACFDAESEEYQTICKIGTGFSDEDLQSHSTKLKEHLLPRAPSYYRYESGSEPDHWFSPVLLWEVKCADLSLSPVHKAAIGLVDSEKGISLRFPRFIRTRDDKGPELATSASQVASMYLNQDQIKGAAIPKGEEEGFY</sequence>
<dbReference type="CDD" id="cd07969">
    <property type="entry name" value="OBF_DNA_ligase_I"/>
    <property type="match status" value="1"/>
</dbReference>
<evidence type="ECO:0000256" key="7">
    <source>
        <dbReference type="ARBA" id="ARBA00022763"/>
    </source>
</evidence>
<dbReference type="InterPro" id="IPR012308">
    <property type="entry name" value="DNA_ligase_ATP-dep_N"/>
</dbReference>
<comment type="catalytic activity">
    <reaction evidence="13 15">
        <text>ATP + (deoxyribonucleotide)n-3'-hydroxyl + 5'-phospho-(deoxyribonucleotide)m = (deoxyribonucleotide)n+m + AMP + diphosphate.</text>
        <dbReference type="EC" id="6.5.1.1"/>
    </reaction>
</comment>